<dbReference type="InterPro" id="IPR001609">
    <property type="entry name" value="Myosin_head_motor_dom-like"/>
</dbReference>
<feature type="domain" description="Myosin motor" evidence="8">
    <location>
        <begin position="1"/>
        <end position="618"/>
    </location>
</feature>
<dbReference type="FunFam" id="1.10.10.820:FF:000001">
    <property type="entry name" value="Myosin heavy chain"/>
    <property type="match status" value="1"/>
</dbReference>
<dbReference type="AlphaFoldDB" id="A0ABD0YAY9"/>
<name>A0ABD0YAY9_9HEMI</name>
<dbReference type="GO" id="GO:0005737">
    <property type="term" value="C:cytoplasm"/>
    <property type="evidence" value="ECO:0007669"/>
    <property type="project" value="UniProtKB-ARBA"/>
</dbReference>
<dbReference type="GO" id="GO:0003779">
    <property type="term" value="F:actin binding"/>
    <property type="evidence" value="ECO:0007669"/>
    <property type="project" value="UniProtKB-KW"/>
</dbReference>
<dbReference type="GO" id="GO:0048513">
    <property type="term" value="P:animal organ development"/>
    <property type="evidence" value="ECO:0007669"/>
    <property type="project" value="UniProtKB-ARBA"/>
</dbReference>
<evidence type="ECO:0000256" key="5">
    <source>
        <dbReference type="ARBA" id="ARBA00023175"/>
    </source>
</evidence>
<dbReference type="Pfam" id="PF00612">
    <property type="entry name" value="IQ"/>
    <property type="match status" value="2"/>
</dbReference>
<dbReference type="GO" id="GO:0048731">
    <property type="term" value="P:system development"/>
    <property type="evidence" value="ECO:0007669"/>
    <property type="project" value="UniProtKB-ARBA"/>
</dbReference>
<protein>
    <recommendedName>
        <fullName evidence="8">Myosin motor domain-containing protein</fullName>
    </recommendedName>
</protein>
<evidence type="ECO:0000256" key="3">
    <source>
        <dbReference type="ARBA" id="ARBA00022840"/>
    </source>
</evidence>
<dbReference type="GO" id="GO:0005524">
    <property type="term" value="F:ATP binding"/>
    <property type="evidence" value="ECO:0007669"/>
    <property type="project" value="UniProtKB-UniRule"/>
</dbReference>
<keyword evidence="5 7" id="KW-0505">Motor protein</keyword>
<dbReference type="PROSITE" id="PS51456">
    <property type="entry name" value="MYOSIN_MOTOR"/>
    <property type="match status" value="1"/>
</dbReference>
<dbReference type="InterPro" id="IPR051724">
    <property type="entry name" value="Actin_motor_Myosin"/>
</dbReference>
<dbReference type="Gene3D" id="3.40.850.10">
    <property type="entry name" value="Kinesin motor domain"/>
    <property type="match status" value="1"/>
</dbReference>
<evidence type="ECO:0000259" key="8">
    <source>
        <dbReference type="PROSITE" id="PS51456"/>
    </source>
</evidence>
<keyword evidence="3 7" id="KW-0067">ATP-binding</keyword>
<dbReference type="GO" id="GO:0003774">
    <property type="term" value="F:cytoskeletal motor activity"/>
    <property type="evidence" value="ECO:0007669"/>
    <property type="project" value="UniProtKB-UniRule"/>
</dbReference>
<dbReference type="Pfam" id="PF00063">
    <property type="entry name" value="Myosin_head"/>
    <property type="match status" value="1"/>
</dbReference>
<keyword evidence="2 7" id="KW-0547">Nucleotide-binding</keyword>
<dbReference type="PANTHER" id="PTHR46049:SF10">
    <property type="entry name" value="MYOSIN VIIA"/>
    <property type="match status" value="1"/>
</dbReference>
<accession>A0ABD0YAY9</accession>
<dbReference type="CDD" id="cd23767">
    <property type="entry name" value="IQCD"/>
    <property type="match status" value="1"/>
</dbReference>
<dbReference type="PROSITE" id="PS50096">
    <property type="entry name" value="IQ"/>
    <property type="match status" value="2"/>
</dbReference>
<dbReference type="Gene3D" id="1.20.58.530">
    <property type="match status" value="1"/>
</dbReference>
<comment type="similarity">
    <text evidence="1 7">Belongs to the TRAFAC class myosin-kinesin ATPase superfamily. Myosin family.</text>
</comment>
<dbReference type="InterPro" id="IPR027417">
    <property type="entry name" value="P-loop_NTPase"/>
</dbReference>
<dbReference type="PANTHER" id="PTHR46049">
    <property type="entry name" value="AGAP003327-PA"/>
    <property type="match status" value="1"/>
</dbReference>
<dbReference type="InterPro" id="IPR000048">
    <property type="entry name" value="IQ_motif_EF-hand-BS"/>
</dbReference>
<dbReference type="GO" id="GO:0016459">
    <property type="term" value="C:myosin complex"/>
    <property type="evidence" value="ECO:0007669"/>
    <property type="project" value="UniProtKB-KW"/>
</dbReference>
<evidence type="ECO:0000256" key="6">
    <source>
        <dbReference type="ARBA" id="ARBA00023203"/>
    </source>
</evidence>
<keyword evidence="10" id="KW-1185">Reference proteome</keyword>
<sequence>MVNTYREKRIGDLPPHLYAIGAQSYQNIKLDSQGQCIIISGESGAGKTESTKLLVNFLANLNERSSLCEQIISANPILEAFGNAKTTKNDNSSRFGKYVEIYFDNCGKVEGACINHYLLEKARIKSQNIGERNYHIFYTMLEGLSQQEKAQLKLSTTCHYHYLKNGSVITCEGRDETQEFEQVKSGLKTLNFSQKDILEIFKLLSAILHLGNLTYNSITADNMEASEVVQCEHLDVILNLLQVVKKDFLEALTQKTMFIGGNKVVSHVSKDQACVNRDGFSMTLYSHVFSFILKQINKIISNQITSRKPSIGILDIFGFENFASNSFEQLCINFANEHLQQFFVEHIFKLEQEEYLKEGIKWQNLEFRDNEEVLVLLGGGQINVMTLIDDETKFPKGDDKGLMVRTHQHFVQHKSFLPSKSEAKLEFGIRHYAGLVRYRVDGFIEKNRNSLSADWLNVVKTCGNEFLKSLFTKELSSTAKGSKTSLIMQYKLSLEMLMATLHSCNPFFIRCIKPNNIKKASVFNHILCCQQLQYLGIMDTAKIRRAGYPIRYSYFEFIQRYRILVPGTPPAHKIQNSKGAAKKICQSVLHVESGDFQFGITKIFLKLHHCNILESEREKLFTKSAIILQRYFRAFLRKKRMEKMLNAAKVIQRYWRAYKPRRDYIVIQRGYLRLQASIRSRQVTHKFKKLKNIIIRLQVG</sequence>
<feature type="binding site" evidence="7">
    <location>
        <begin position="41"/>
        <end position="48"/>
    </location>
    <ligand>
        <name>ATP</name>
        <dbReference type="ChEBI" id="CHEBI:30616"/>
    </ligand>
</feature>
<gene>
    <name evidence="9" type="ORF">AAG570_001045</name>
</gene>
<reference evidence="9 10" key="1">
    <citation type="submission" date="2024-07" db="EMBL/GenBank/DDBJ databases">
        <title>Chromosome-level genome assembly of the water stick insect Ranatra chinensis (Heteroptera: Nepidae).</title>
        <authorList>
            <person name="Liu X."/>
        </authorList>
    </citation>
    <scope>NUCLEOTIDE SEQUENCE [LARGE SCALE GENOMIC DNA]</scope>
    <source>
        <strain evidence="9">Cailab_2021Rc</strain>
        <tissue evidence="9">Muscle</tissue>
    </source>
</reference>
<dbReference type="Proteomes" id="UP001558652">
    <property type="component" value="Unassembled WGS sequence"/>
</dbReference>
<organism evidence="9 10">
    <name type="scientific">Ranatra chinensis</name>
    <dbReference type="NCBI Taxonomy" id="642074"/>
    <lineage>
        <taxon>Eukaryota</taxon>
        <taxon>Metazoa</taxon>
        <taxon>Ecdysozoa</taxon>
        <taxon>Arthropoda</taxon>
        <taxon>Hexapoda</taxon>
        <taxon>Insecta</taxon>
        <taxon>Pterygota</taxon>
        <taxon>Neoptera</taxon>
        <taxon>Paraneoptera</taxon>
        <taxon>Hemiptera</taxon>
        <taxon>Heteroptera</taxon>
        <taxon>Panheteroptera</taxon>
        <taxon>Nepomorpha</taxon>
        <taxon>Nepidae</taxon>
        <taxon>Ranatrinae</taxon>
        <taxon>Ranatra</taxon>
    </lineage>
</organism>
<dbReference type="PRINTS" id="PR00193">
    <property type="entry name" value="MYOSINHEAVY"/>
</dbReference>
<dbReference type="SMART" id="SM00242">
    <property type="entry name" value="MYSc"/>
    <property type="match status" value="1"/>
</dbReference>
<dbReference type="SMART" id="SM00015">
    <property type="entry name" value="IQ"/>
    <property type="match status" value="2"/>
</dbReference>
<dbReference type="Gene3D" id="6.20.240.20">
    <property type="match status" value="1"/>
</dbReference>
<dbReference type="InterPro" id="IPR036961">
    <property type="entry name" value="Kinesin_motor_dom_sf"/>
</dbReference>
<dbReference type="Gene3D" id="1.20.5.190">
    <property type="match status" value="1"/>
</dbReference>
<dbReference type="SUPFAM" id="SSF52540">
    <property type="entry name" value="P-loop containing nucleoside triphosphate hydrolases"/>
    <property type="match status" value="1"/>
</dbReference>
<comment type="caution">
    <text evidence="9">The sequence shown here is derived from an EMBL/GenBank/DDBJ whole genome shotgun (WGS) entry which is preliminary data.</text>
</comment>
<evidence type="ECO:0000256" key="4">
    <source>
        <dbReference type="ARBA" id="ARBA00023123"/>
    </source>
</evidence>
<keyword evidence="6 7" id="KW-0009">Actin-binding</keyword>
<evidence type="ECO:0000256" key="7">
    <source>
        <dbReference type="PROSITE-ProRule" id="PRU00782"/>
    </source>
</evidence>
<evidence type="ECO:0000313" key="10">
    <source>
        <dbReference type="Proteomes" id="UP001558652"/>
    </source>
</evidence>
<proteinExistence type="inferred from homology"/>
<dbReference type="GO" id="GO:0009653">
    <property type="term" value="P:anatomical structure morphogenesis"/>
    <property type="evidence" value="ECO:0007669"/>
    <property type="project" value="UniProtKB-ARBA"/>
</dbReference>
<evidence type="ECO:0000313" key="9">
    <source>
        <dbReference type="EMBL" id="KAL1124416.1"/>
    </source>
</evidence>
<evidence type="ECO:0000256" key="2">
    <source>
        <dbReference type="ARBA" id="ARBA00022741"/>
    </source>
</evidence>
<evidence type="ECO:0000256" key="1">
    <source>
        <dbReference type="ARBA" id="ARBA00008314"/>
    </source>
</evidence>
<dbReference type="EMBL" id="JBFDAA010000010">
    <property type="protein sequence ID" value="KAL1124416.1"/>
    <property type="molecule type" value="Genomic_DNA"/>
</dbReference>
<feature type="region of interest" description="Actin-binding" evidence="7">
    <location>
        <begin position="494"/>
        <end position="516"/>
    </location>
</feature>
<dbReference type="Gene3D" id="1.20.120.720">
    <property type="entry name" value="Myosin VI head, motor domain, U50 subdomain"/>
    <property type="match status" value="1"/>
</dbReference>
<dbReference type="GO" id="GO:0009888">
    <property type="term" value="P:tissue development"/>
    <property type="evidence" value="ECO:0007669"/>
    <property type="project" value="UniProtKB-ARBA"/>
</dbReference>
<dbReference type="Gene3D" id="1.10.10.820">
    <property type="match status" value="1"/>
</dbReference>
<keyword evidence="4 7" id="KW-0518">Myosin</keyword>